<dbReference type="eggNOG" id="COG2771">
    <property type="taxonomic scope" value="Bacteria"/>
</dbReference>
<sequence length="325" mass="34782">MQRARREGLRMQTRWAMADPCLPHGDFLARLEDATNPRMAAYLSPPVQGVAFFRDEERLDASAPDVRRLHQLEAQFGYRRFIGARIELKPGETLLMALYAEHQDAFGSETEQVLREAMPHLAQAVSLGGEFEELRQWRRMAGGALDMLSMGVVLCTDKGGTAQYANRAAHNALEDAAVRLESDRLVARAPVDVARLQCLLDRAGQGQPGGARFGAGPAAVDLLATMEPAIPGAIAVMVSRPSARTTPPVAPLGEIYGLTAAEAALAAAICAGSNVNDYAAARGIAIATARCQLRQVLAKTGASRQSDLVRQVWASALAACVVQPS</sequence>
<accession>Q2G9H6</accession>
<name>Q2G9H6_NOVAD</name>
<reference evidence="3" key="1">
    <citation type="submission" date="2006-01" db="EMBL/GenBank/DDBJ databases">
        <title>Complete sequence of Novosphingobium aromaticivorans DSM 12444.</title>
        <authorList>
            <consortium name="US DOE Joint Genome Institute"/>
            <person name="Copeland A."/>
            <person name="Lucas S."/>
            <person name="Lapidus A."/>
            <person name="Barry K."/>
            <person name="Detter J.C."/>
            <person name="Glavina T."/>
            <person name="Hammon N."/>
            <person name="Israni S."/>
            <person name="Pitluck S."/>
            <person name="Chain P."/>
            <person name="Malfatti S."/>
            <person name="Shin M."/>
            <person name="Vergez L."/>
            <person name="Schmutz J."/>
            <person name="Larimer F."/>
            <person name="Land M."/>
            <person name="Kyrpides N."/>
            <person name="Ivanova N."/>
            <person name="Fredrickson J."/>
            <person name="Balkwill D."/>
            <person name="Romine M.F."/>
            <person name="Richardson P."/>
        </authorList>
    </citation>
    <scope>NUCLEOTIDE SEQUENCE [LARGE SCALE GENOMIC DNA]</scope>
    <source>
        <strain evidence="3">ATCC 700278 / DSM 12444 / CCUG 56034 / CIP 105152 / NBRC 16084 / F199</strain>
    </source>
</reference>
<dbReference type="SUPFAM" id="SSF46894">
    <property type="entry name" value="C-terminal effector domain of the bipartite response regulators"/>
    <property type="match status" value="1"/>
</dbReference>
<evidence type="ECO:0000259" key="1">
    <source>
        <dbReference type="SMART" id="SM00421"/>
    </source>
</evidence>
<protein>
    <submittedName>
        <fullName evidence="2">Regulatory protein, LuxR</fullName>
    </submittedName>
</protein>
<dbReference type="KEGG" id="nar:Saro_1052"/>
<dbReference type="EMBL" id="CP000248">
    <property type="protein sequence ID" value="ABD25497.1"/>
    <property type="molecule type" value="Genomic_DNA"/>
</dbReference>
<dbReference type="InterPro" id="IPR016032">
    <property type="entry name" value="Sig_transdc_resp-reg_C-effctor"/>
</dbReference>
<dbReference type="SMART" id="SM00421">
    <property type="entry name" value="HTH_LUXR"/>
    <property type="match status" value="1"/>
</dbReference>
<proteinExistence type="predicted"/>
<dbReference type="InterPro" id="IPR000792">
    <property type="entry name" value="Tscrpt_reg_LuxR_C"/>
</dbReference>
<dbReference type="AlphaFoldDB" id="Q2G9H6"/>
<dbReference type="Proteomes" id="UP000009134">
    <property type="component" value="Chromosome"/>
</dbReference>
<dbReference type="HOGENOM" id="CLU_854823_0_0_5"/>
<dbReference type="GO" id="GO:0006355">
    <property type="term" value="P:regulation of DNA-templated transcription"/>
    <property type="evidence" value="ECO:0007669"/>
    <property type="project" value="InterPro"/>
</dbReference>
<evidence type="ECO:0000313" key="2">
    <source>
        <dbReference type="EMBL" id="ABD25497.1"/>
    </source>
</evidence>
<gene>
    <name evidence="2" type="ordered locus">Saro_1052</name>
</gene>
<organism evidence="2 3">
    <name type="scientific">Novosphingobium aromaticivorans (strain ATCC 700278 / DSM 12444 / CCUG 56034 / CIP 105152 / NBRC 16084 / F199)</name>
    <dbReference type="NCBI Taxonomy" id="279238"/>
    <lineage>
        <taxon>Bacteria</taxon>
        <taxon>Pseudomonadati</taxon>
        <taxon>Pseudomonadota</taxon>
        <taxon>Alphaproteobacteria</taxon>
        <taxon>Sphingomonadales</taxon>
        <taxon>Sphingomonadaceae</taxon>
        <taxon>Novosphingobium</taxon>
    </lineage>
</organism>
<evidence type="ECO:0000313" key="3">
    <source>
        <dbReference type="Proteomes" id="UP000009134"/>
    </source>
</evidence>
<feature type="domain" description="HTH luxR-type" evidence="1">
    <location>
        <begin position="255"/>
        <end position="312"/>
    </location>
</feature>
<dbReference type="STRING" id="279238.Saro_1052"/>
<keyword evidence="3" id="KW-1185">Reference proteome</keyword>
<dbReference type="GO" id="GO:0003677">
    <property type="term" value="F:DNA binding"/>
    <property type="evidence" value="ECO:0007669"/>
    <property type="project" value="InterPro"/>
</dbReference>